<evidence type="ECO:0000256" key="5">
    <source>
        <dbReference type="ARBA" id="ARBA00018546"/>
    </source>
</evidence>
<comment type="catalytic activity">
    <reaction evidence="1">
        <text>Hydrolysis of an N(4)-(acetyl-beta-D-glucosaminyl)asparagine residue in which the glucosamine residue may be further glycosylated, to yield a (substituted) N-acetyl-beta-D-glucosaminylamine and a peptide containing an aspartate residue.</text>
        <dbReference type="EC" id="3.5.1.52"/>
    </reaction>
</comment>
<dbReference type="SMART" id="SM00460">
    <property type="entry name" value="TGc"/>
    <property type="match status" value="1"/>
</dbReference>
<dbReference type="Gene3D" id="3.10.620.30">
    <property type="match status" value="1"/>
</dbReference>
<dbReference type="SUPFAM" id="SSF49785">
    <property type="entry name" value="Galactose-binding domain-like"/>
    <property type="match status" value="1"/>
</dbReference>
<evidence type="ECO:0000256" key="7">
    <source>
        <dbReference type="ARBA" id="ARBA00032901"/>
    </source>
</evidence>
<evidence type="ECO:0000256" key="6">
    <source>
        <dbReference type="ARBA" id="ARBA00022490"/>
    </source>
</evidence>
<dbReference type="PANTHER" id="PTHR48440">
    <property type="match status" value="1"/>
</dbReference>
<evidence type="ECO:0000256" key="4">
    <source>
        <dbReference type="ARBA" id="ARBA00012158"/>
    </source>
</evidence>
<dbReference type="Proteomes" id="UP001151760">
    <property type="component" value="Unassembled WGS sequence"/>
</dbReference>
<dbReference type="SUPFAM" id="SSF54001">
    <property type="entry name" value="Cysteine proteinases"/>
    <property type="match status" value="1"/>
</dbReference>
<gene>
    <name evidence="9" type="ORF">Tco_1132120</name>
</gene>
<dbReference type="InterPro" id="IPR002931">
    <property type="entry name" value="Transglutaminase-like"/>
</dbReference>
<comment type="subcellular location">
    <subcellularLocation>
        <location evidence="3">Cytoplasm</location>
    </subcellularLocation>
</comment>
<evidence type="ECO:0000256" key="2">
    <source>
        <dbReference type="ARBA" id="ARBA00001947"/>
    </source>
</evidence>
<sequence length="909" mass="104671">MVVKKLRVHHENSELKVEYETEDGLEILGGEDDRLISHDSDLLSHNHLRLIHNNNNNSDEEFARMLQAEEEEEALMLQQLAVSADNDQFQHTLGPYVNQILMYEDPHRQEAARRTLPVEKLEEKALVALAKEGNFNPSKSELDHAFLLQLLFWFNRHLSCGNETSNRGMGVANSSETAYGASRVELYGCNVCSRTTRFPRYNDPIKLLETKKGRCGEWANCFSLYCRSFGYETRLVYDFTDHVWTECYSVFLGRWMHLDPCEGIYDTPLLYEKGWNKKLNYTKDGVYDVTKRYTRKWHEVLSRRTLTTETAVSNTLANITRECRRNMTSAISALEERDLKEIQELNQNLHSQIDDVVSLPGRLSGDKEWRTLRSEIGSDSLSSSSCPVRRCIDEHVSRIYNAFSPLISRLAEFSSKPKALEALNFVRGVLIDLKKSPFKTRRVVIDLNMIREVLPSFNPMLEALSLKCKVETNGKVEICLADDPVRASLAFPVVFHALDDVIYNIKACGDLSKSSLSWPLLKLNRICGGSVLASGEELPFGIATSAFDGNRMTKWEEPNGAKGCWLIYKAMGDQVYELCSYELMSANDAPERDPKNWVVEGSDDHGSNWKILDEQTSQMFNNRFQRKVYKVKLQGFFANVFSCGWDTEFPSLDYVLGHSYTLKMAPLKSASSLESLKLLNTVLITKKVSFRALEVPYYSHVTEVWIEEMLENGPWIRNVQDGRKKKTLFVYKRKEDAKKANKVRLWLRCGTYPRPMLYVLSTLMPEFVKNETLEQTRKRCKWENDDYICRGHILNGMSDALFDVYQKVGSAKELWDQLESKYMAEDASSKKFLVSTFNTYKMVDSRFVMEQYHELLRILGQFTQHGLKMDESISMSSIIDKHTLKHNKDELSLVQLGSHFRVEKTLRAE</sequence>
<feature type="domain" description="Transglutaminase-like" evidence="8">
    <location>
        <begin position="207"/>
        <end position="262"/>
    </location>
</feature>
<evidence type="ECO:0000259" key="8">
    <source>
        <dbReference type="SMART" id="SM00460"/>
    </source>
</evidence>
<organism evidence="9 10">
    <name type="scientific">Tanacetum coccineum</name>
    <dbReference type="NCBI Taxonomy" id="301880"/>
    <lineage>
        <taxon>Eukaryota</taxon>
        <taxon>Viridiplantae</taxon>
        <taxon>Streptophyta</taxon>
        <taxon>Embryophyta</taxon>
        <taxon>Tracheophyta</taxon>
        <taxon>Spermatophyta</taxon>
        <taxon>Magnoliopsida</taxon>
        <taxon>eudicotyledons</taxon>
        <taxon>Gunneridae</taxon>
        <taxon>Pentapetalae</taxon>
        <taxon>asterids</taxon>
        <taxon>campanulids</taxon>
        <taxon>Asterales</taxon>
        <taxon>Asteraceae</taxon>
        <taxon>Asteroideae</taxon>
        <taxon>Anthemideae</taxon>
        <taxon>Anthemidinae</taxon>
        <taxon>Tanacetum</taxon>
    </lineage>
</organism>
<evidence type="ECO:0000256" key="3">
    <source>
        <dbReference type="ARBA" id="ARBA00004496"/>
    </source>
</evidence>
<reference evidence="9" key="2">
    <citation type="submission" date="2022-01" db="EMBL/GenBank/DDBJ databases">
        <authorList>
            <person name="Yamashiro T."/>
            <person name="Shiraishi A."/>
            <person name="Satake H."/>
            <person name="Nakayama K."/>
        </authorList>
    </citation>
    <scope>NUCLEOTIDE SEQUENCE</scope>
</reference>
<keyword evidence="6" id="KW-0963">Cytoplasm</keyword>
<dbReference type="Gene3D" id="2.60.120.260">
    <property type="entry name" value="Galactose-binding domain-like"/>
    <property type="match status" value="1"/>
</dbReference>
<comment type="cofactor">
    <cofactor evidence="2">
        <name>Zn(2+)</name>
        <dbReference type="ChEBI" id="CHEBI:29105"/>
    </cofactor>
</comment>
<evidence type="ECO:0000256" key="1">
    <source>
        <dbReference type="ARBA" id="ARBA00001650"/>
    </source>
</evidence>
<dbReference type="Pfam" id="PF01841">
    <property type="entry name" value="Transglut_core"/>
    <property type="match status" value="1"/>
</dbReference>
<comment type="caution">
    <text evidence="9">The sequence shown here is derived from an EMBL/GenBank/DDBJ whole genome shotgun (WGS) entry which is preliminary data.</text>
</comment>
<name>A0ABQ5JBL4_9ASTR</name>
<accession>A0ABQ5JBL4</accession>
<protein>
    <recommendedName>
        <fullName evidence="5">Peptide-N(4)-(N-acetyl-beta-glucosaminyl)asparagine amidase</fullName>
        <ecNumber evidence="4">3.5.1.52</ecNumber>
    </recommendedName>
    <alternativeName>
        <fullName evidence="7">Peptide:N-glycanase</fullName>
    </alternativeName>
</protein>
<proteinExistence type="predicted"/>
<dbReference type="Gene3D" id="2.20.25.10">
    <property type="match status" value="1"/>
</dbReference>
<evidence type="ECO:0000313" key="10">
    <source>
        <dbReference type="Proteomes" id="UP001151760"/>
    </source>
</evidence>
<dbReference type="EMBL" id="BQNB010021753">
    <property type="protein sequence ID" value="GJU09724.1"/>
    <property type="molecule type" value="Genomic_DNA"/>
</dbReference>
<dbReference type="Pfam" id="PF14223">
    <property type="entry name" value="Retrotran_gag_2"/>
    <property type="match status" value="1"/>
</dbReference>
<reference evidence="9" key="1">
    <citation type="journal article" date="2022" name="Int. J. Mol. Sci.">
        <title>Draft Genome of Tanacetum Coccineum: Genomic Comparison of Closely Related Tanacetum-Family Plants.</title>
        <authorList>
            <person name="Yamashiro T."/>
            <person name="Shiraishi A."/>
            <person name="Nakayama K."/>
            <person name="Satake H."/>
        </authorList>
    </citation>
    <scope>NUCLEOTIDE SEQUENCE</scope>
</reference>
<evidence type="ECO:0000313" key="9">
    <source>
        <dbReference type="EMBL" id="GJU09724.1"/>
    </source>
</evidence>
<keyword evidence="10" id="KW-1185">Reference proteome</keyword>
<dbReference type="EC" id="3.5.1.52" evidence="4"/>
<dbReference type="PANTHER" id="PTHR48440:SF1">
    <property type="entry name" value="PAW DOMAIN-CONTAINING PROTEIN"/>
    <property type="match status" value="1"/>
</dbReference>
<dbReference type="InterPro" id="IPR038765">
    <property type="entry name" value="Papain-like_cys_pep_sf"/>
</dbReference>
<dbReference type="InterPro" id="IPR008979">
    <property type="entry name" value="Galactose-bd-like_sf"/>
</dbReference>